<protein>
    <submittedName>
        <fullName evidence="1">Uncharacterized protein</fullName>
    </submittedName>
</protein>
<dbReference type="Proteomes" id="UP000828049">
    <property type="component" value="Segment"/>
</dbReference>
<organism evidence="1 2">
    <name type="scientific">Halorubrum phage HRTV-13</name>
    <dbReference type="NCBI Taxonomy" id="2877993"/>
    <lineage>
        <taxon>Viruses</taxon>
        <taxon>Duplodnaviria</taxon>
        <taxon>Heunggongvirae</taxon>
        <taxon>Uroviricota</taxon>
        <taxon>Caudoviricetes</taxon>
        <taxon>Thumleimavirales</taxon>
        <taxon>Hafunaviridae</taxon>
        <taxon>Haloferacalesvirus</taxon>
        <taxon>Haloferacalesvirus hv5</taxon>
    </lineage>
</organism>
<dbReference type="EMBL" id="MZ334510">
    <property type="protein sequence ID" value="UBF21290.1"/>
    <property type="molecule type" value="Genomic_DNA"/>
</dbReference>
<gene>
    <name evidence="1" type="ORF">HRTV-13_gp44</name>
</gene>
<sequence>MSEDGNRRELQKACREDGCGRHVGREHDYCLKHRED</sequence>
<name>A0AAE8XVR1_9CAUD</name>
<proteinExistence type="predicted"/>
<evidence type="ECO:0000313" key="1">
    <source>
        <dbReference type="EMBL" id="UBF21290.1"/>
    </source>
</evidence>
<reference evidence="1" key="1">
    <citation type="submission" date="2021-05" db="EMBL/GenBank/DDBJ databases">
        <title>Diversity, taxonomy and evolution of archaeal viruses of the class Caudoviricetes.</title>
        <authorList>
            <person name="Liu Y."/>
            <person name="Demina T.A."/>
            <person name="Roux S."/>
            <person name="Aiewsakun P."/>
            <person name="Kazlauskas D."/>
            <person name="Simmonds P."/>
            <person name="Prangishvili D."/>
            <person name="Oksanen H.M."/>
            <person name="Krupovic M."/>
        </authorList>
    </citation>
    <scope>NUCLEOTIDE SEQUENCE</scope>
    <source>
        <strain evidence="1">HRTV-13/1</strain>
    </source>
</reference>
<evidence type="ECO:0000313" key="2">
    <source>
        <dbReference type="Proteomes" id="UP000828049"/>
    </source>
</evidence>
<accession>A0AAE8XVR1</accession>